<organism evidence="2 3">
    <name type="scientific">Hibiscus sabdariffa</name>
    <name type="common">roselle</name>
    <dbReference type="NCBI Taxonomy" id="183260"/>
    <lineage>
        <taxon>Eukaryota</taxon>
        <taxon>Viridiplantae</taxon>
        <taxon>Streptophyta</taxon>
        <taxon>Embryophyta</taxon>
        <taxon>Tracheophyta</taxon>
        <taxon>Spermatophyta</taxon>
        <taxon>Magnoliopsida</taxon>
        <taxon>eudicotyledons</taxon>
        <taxon>Gunneridae</taxon>
        <taxon>Pentapetalae</taxon>
        <taxon>rosids</taxon>
        <taxon>malvids</taxon>
        <taxon>Malvales</taxon>
        <taxon>Malvaceae</taxon>
        <taxon>Malvoideae</taxon>
        <taxon>Hibiscus</taxon>
    </lineage>
</organism>
<protein>
    <submittedName>
        <fullName evidence="2">Uncharacterized protein</fullName>
    </submittedName>
</protein>
<sequence length="227" mass="26016">MPSTASKFSSSALEILVSLDDSTSVTMADHLKLQLSLQESSVPDIPKTGIEQSLQGSRVLDIPKTETKIETLVSMDNFTLATMADDMKLFNNHCRKAVLLTSQKSKLGYDYFPAPLASLERPDLRQEPSPPESPEGPDLWREQRWKDILSKEERRQQCPRCKEIGHGLHHCPYPVCYRRREYPANGLPPERKISMQSLWSTWTQPPHLSWTCFLLDRLFVFSVMRNL</sequence>
<accession>A0ABR2TT70</accession>
<keyword evidence="3" id="KW-1185">Reference proteome</keyword>
<dbReference type="Proteomes" id="UP001396334">
    <property type="component" value="Unassembled WGS sequence"/>
</dbReference>
<reference evidence="2 3" key="1">
    <citation type="journal article" date="2024" name="G3 (Bethesda)">
        <title>Genome assembly of Hibiscus sabdariffa L. provides insights into metabolisms of medicinal natural products.</title>
        <authorList>
            <person name="Kim T."/>
        </authorList>
    </citation>
    <scope>NUCLEOTIDE SEQUENCE [LARGE SCALE GENOMIC DNA]</scope>
    <source>
        <strain evidence="2">TK-2024</strain>
        <tissue evidence="2">Old leaves</tissue>
    </source>
</reference>
<feature type="region of interest" description="Disordered" evidence="1">
    <location>
        <begin position="120"/>
        <end position="140"/>
    </location>
</feature>
<dbReference type="EMBL" id="JBBPBN010000004">
    <property type="protein sequence ID" value="KAK9040577.1"/>
    <property type="molecule type" value="Genomic_DNA"/>
</dbReference>
<evidence type="ECO:0000313" key="2">
    <source>
        <dbReference type="EMBL" id="KAK9040577.1"/>
    </source>
</evidence>
<name>A0ABR2TT70_9ROSI</name>
<gene>
    <name evidence="2" type="ORF">V6N11_015722</name>
</gene>
<proteinExistence type="predicted"/>
<evidence type="ECO:0000256" key="1">
    <source>
        <dbReference type="SAM" id="MobiDB-lite"/>
    </source>
</evidence>
<comment type="caution">
    <text evidence="2">The sequence shown here is derived from an EMBL/GenBank/DDBJ whole genome shotgun (WGS) entry which is preliminary data.</text>
</comment>
<evidence type="ECO:0000313" key="3">
    <source>
        <dbReference type="Proteomes" id="UP001396334"/>
    </source>
</evidence>